<dbReference type="RefSeq" id="XP_075099047.1">
    <property type="nucleotide sequence ID" value="XM_075242946.1"/>
</dbReference>
<organism evidence="1 2">
    <name type="scientific">Nicotiana tabacum</name>
    <name type="common">Common tobacco</name>
    <dbReference type="NCBI Taxonomy" id="4097"/>
    <lineage>
        <taxon>Eukaryota</taxon>
        <taxon>Viridiplantae</taxon>
        <taxon>Streptophyta</taxon>
        <taxon>Embryophyta</taxon>
        <taxon>Tracheophyta</taxon>
        <taxon>Spermatophyta</taxon>
        <taxon>Magnoliopsida</taxon>
        <taxon>eudicotyledons</taxon>
        <taxon>Gunneridae</taxon>
        <taxon>Pentapetalae</taxon>
        <taxon>asterids</taxon>
        <taxon>lamiids</taxon>
        <taxon>Solanales</taxon>
        <taxon>Solanaceae</taxon>
        <taxon>Nicotianoideae</taxon>
        <taxon>Nicotianeae</taxon>
        <taxon>Nicotiana</taxon>
    </lineage>
</organism>
<sequence>MIDALKKVNLGAIEDLKPKYVSASLTGDEESKYIELLKEFKDVFAWSYKEMSGLDPKHSQCHFRPEPVPLIETEVNKLIEAGFVREVKYPTWISSIVPERSVRALLAQGSNEGKENALYYLSRMMTPNELKYLPTEKLCLALVFSIMKLKHYFQSHIMRLVSRANPVKFFMSKPIPSDRLARWYLQFQQFEIVHVSQKVVKGKALENFLADHPIPDNWELSDEMLDEDTTVIKI</sequence>
<reference evidence="2" key="2">
    <citation type="submission" date="2025-08" db="UniProtKB">
        <authorList>
            <consortium name="RefSeq"/>
        </authorList>
    </citation>
    <scope>IDENTIFICATION</scope>
    <source>
        <tissue evidence="2">Leaf</tissue>
    </source>
</reference>
<proteinExistence type="predicted"/>
<keyword evidence="1" id="KW-1185">Reference proteome</keyword>
<evidence type="ECO:0000313" key="1">
    <source>
        <dbReference type="Proteomes" id="UP000790787"/>
    </source>
</evidence>
<protein>
    <submittedName>
        <fullName evidence="2">Uncharacterized protein LOC142175936</fullName>
    </submittedName>
</protein>
<dbReference type="Proteomes" id="UP000790787">
    <property type="component" value="Chromosome 22"/>
</dbReference>
<gene>
    <name evidence="2" type="primary">LOC142175936</name>
</gene>
<evidence type="ECO:0000313" key="2">
    <source>
        <dbReference type="RefSeq" id="XP_075099047.1"/>
    </source>
</evidence>
<reference evidence="1" key="1">
    <citation type="journal article" date="2014" name="Nat. Commun.">
        <title>The tobacco genome sequence and its comparison with those of tomato and potato.</title>
        <authorList>
            <person name="Sierro N."/>
            <person name="Battey J.N."/>
            <person name="Ouadi S."/>
            <person name="Bakaher N."/>
            <person name="Bovet L."/>
            <person name="Willig A."/>
            <person name="Goepfert S."/>
            <person name="Peitsch M.C."/>
            <person name="Ivanov N.V."/>
        </authorList>
    </citation>
    <scope>NUCLEOTIDE SEQUENCE [LARGE SCALE GENOMIC DNA]</scope>
</reference>
<name>A0AC58TP94_TOBAC</name>
<accession>A0AC58TP94</accession>